<gene>
    <name evidence="1" type="ORF">P4H66_26745</name>
</gene>
<keyword evidence="2" id="KW-1185">Reference proteome</keyword>
<organism evidence="1 2">
    <name type="scientific">Paenibacillus dokdonensis</name>
    <dbReference type="NCBI Taxonomy" id="2567944"/>
    <lineage>
        <taxon>Bacteria</taxon>
        <taxon>Bacillati</taxon>
        <taxon>Bacillota</taxon>
        <taxon>Bacilli</taxon>
        <taxon>Bacillales</taxon>
        <taxon>Paenibacillaceae</taxon>
        <taxon>Paenibacillus</taxon>
    </lineage>
</organism>
<dbReference type="EMBL" id="JARLKZ010000023">
    <property type="protein sequence ID" value="MEC0243419.1"/>
    <property type="molecule type" value="Genomic_DNA"/>
</dbReference>
<dbReference type="Proteomes" id="UP001344632">
    <property type="component" value="Unassembled WGS sequence"/>
</dbReference>
<comment type="caution">
    <text evidence="1">The sequence shown here is derived from an EMBL/GenBank/DDBJ whole genome shotgun (WGS) entry which is preliminary data.</text>
</comment>
<name>A0ABU6GVP2_9BACL</name>
<protein>
    <submittedName>
        <fullName evidence="1">DUF3006 domain-containing protein</fullName>
    </submittedName>
</protein>
<reference evidence="1 2" key="1">
    <citation type="submission" date="2023-03" db="EMBL/GenBank/DDBJ databases">
        <title>Bacillus Genome Sequencing.</title>
        <authorList>
            <person name="Dunlap C."/>
        </authorList>
    </citation>
    <scope>NUCLEOTIDE SEQUENCE [LARGE SCALE GENOMIC DNA]</scope>
    <source>
        <strain evidence="1 2">BD-525</strain>
    </source>
</reference>
<sequence>MKGRKGYVEGFEEEYCKIEIDGSVENIPKIKVASHVKRGDVVELNGDQWVPNPELTRTRSEEIKKMMDDVWED</sequence>
<dbReference type="InterPro" id="IPR021377">
    <property type="entry name" value="DUF3006"/>
</dbReference>
<evidence type="ECO:0000313" key="1">
    <source>
        <dbReference type="EMBL" id="MEC0243419.1"/>
    </source>
</evidence>
<proteinExistence type="predicted"/>
<accession>A0ABU6GVP2</accession>
<evidence type="ECO:0000313" key="2">
    <source>
        <dbReference type="Proteomes" id="UP001344632"/>
    </source>
</evidence>
<dbReference type="RefSeq" id="WP_326091113.1">
    <property type="nucleotide sequence ID" value="NZ_JARLKZ010000023.1"/>
</dbReference>
<dbReference type="Pfam" id="PF11213">
    <property type="entry name" value="DUF3006"/>
    <property type="match status" value="1"/>
</dbReference>